<dbReference type="PANTHER" id="PTHR45824">
    <property type="entry name" value="GH16843P"/>
    <property type="match status" value="1"/>
</dbReference>
<dbReference type="InterPro" id="IPR001251">
    <property type="entry name" value="CRAL-TRIO_dom"/>
</dbReference>
<proteinExistence type="predicted"/>
<dbReference type="RefSeq" id="XP_015661634.1">
    <property type="nucleotide sequence ID" value="XM_015800032.1"/>
</dbReference>
<evidence type="ECO:0000313" key="3">
    <source>
        <dbReference type="Proteomes" id="UP000037923"/>
    </source>
</evidence>
<name>A0A0N0DXN6_LEPPY</name>
<dbReference type="CDD" id="cd00170">
    <property type="entry name" value="SEC14"/>
    <property type="match status" value="1"/>
</dbReference>
<gene>
    <name evidence="2" type="ORF">ABB37_02882</name>
</gene>
<evidence type="ECO:0000259" key="1">
    <source>
        <dbReference type="PROSITE" id="PS50191"/>
    </source>
</evidence>
<dbReference type="RefSeq" id="XP_015661635.1">
    <property type="nucleotide sequence ID" value="XM_015800033.1"/>
</dbReference>
<dbReference type="InterPro" id="IPR036865">
    <property type="entry name" value="CRAL-TRIO_dom_sf"/>
</dbReference>
<organism evidence="2 3">
    <name type="scientific">Leptomonas pyrrhocoris</name>
    <name type="common">Firebug parasite</name>
    <dbReference type="NCBI Taxonomy" id="157538"/>
    <lineage>
        <taxon>Eukaryota</taxon>
        <taxon>Discoba</taxon>
        <taxon>Euglenozoa</taxon>
        <taxon>Kinetoplastea</taxon>
        <taxon>Metakinetoplastina</taxon>
        <taxon>Trypanosomatida</taxon>
        <taxon>Trypanosomatidae</taxon>
        <taxon>Leishmaniinae</taxon>
        <taxon>Leptomonas</taxon>
    </lineage>
</organism>
<accession>A0A0N0DXN6</accession>
<dbReference type="InterPro" id="IPR011074">
    <property type="entry name" value="CRAL/TRIO_N_dom"/>
</dbReference>
<dbReference type="InterPro" id="IPR036273">
    <property type="entry name" value="CRAL/TRIO_N_dom_sf"/>
</dbReference>
<protein>
    <recommendedName>
        <fullName evidence="1">CRAL-TRIO domain-containing protein</fullName>
    </recommendedName>
</protein>
<feature type="domain" description="CRAL-TRIO" evidence="1">
    <location>
        <begin position="76"/>
        <end position="237"/>
    </location>
</feature>
<dbReference type="Gene3D" id="3.40.525.10">
    <property type="entry name" value="CRAL-TRIO lipid binding domain"/>
    <property type="match status" value="1"/>
</dbReference>
<dbReference type="InterPro" id="IPR052578">
    <property type="entry name" value="PI_Transfer_CRAL-TRIO"/>
</dbReference>
<evidence type="ECO:0000313" key="2">
    <source>
        <dbReference type="EMBL" id="KPA83195.1"/>
    </source>
</evidence>
<dbReference type="GeneID" id="26903173"/>
<keyword evidence="3" id="KW-1185">Reference proteome</keyword>
<sequence>MFTAGATEAEAACVAELKKQCPPSMLNAEDVGFLNDTAYLRFVRARKADVAKAAEMLKKTITWRNETKPYAITEDEVKEAAKHLRISCGGHCKQGCPIVVLSVIEPEGLTMEARKKFLTFMLEETERKGYDRISWILTWAHMAKEKEKREDKEPDAKKHRREAMQIMQDYYPERMNHVLLFQPPFLIRVMLPFMRMTITSVTSGKISNIGSNVKDFDKYITRDQLPEVCGGLKPDVVVEHFGALPQASEVVK</sequence>
<dbReference type="Proteomes" id="UP000037923">
    <property type="component" value="Unassembled WGS sequence"/>
</dbReference>
<dbReference type="EMBL" id="LGTL01000004">
    <property type="protein sequence ID" value="KPA83195.1"/>
    <property type="molecule type" value="Genomic_DNA"/>
</dbReference>
<dbReference type="VEuPathDB" id="TriTrypDB:LpyrH10_04_4320"/>
<dbReference type="Pfam" id="PF00650">
    <property type="entry name" value="CRAL_TRIO"/>
    <property type="match status" value="1"/>
</dbReference>
<dbReference type="OMA" id="DITWCNE"/>
<comment type="caution">
    <text evidence="2">The sequence shown here is derived from an EMBL/GenBank/DDBJ whole genome shotgun (WGS) entry which is preliminary data.</text>
</comment>
<dbReference type="AlphaFoldDB" id="A0A0N0DXN6"/>
<dbReference type="OrthoDB" id="1434354at2759"/>
<dbReference type="GO" id="GO:0008526">
    <property type="term" value="F:phosphatidylinositol transfer activity"/>
    <property type="evidence" value="ECO:0007669"/>
    <property type="project" value="TreeGrafter"/>
</dbReference>
<dbReference type="PROSITE" id="PS50191">
    <property type="entry name" value="CRAL_TRIO"/>
    <property type="match status" value="1"/>
</dbReference>
<dbReference type="EMBL" id="LGTL01000004">
    <property type="protein sequence ID" value="KPA83196.1"/>
    <property type="molecule type" value="Genomic_DNA"/>
</dbReference>
<reference evidence="2 3" key="1">
    <citation type="submission" date="2015-07" db="EMBL/GenBank/DDBJ databases">
        <title>High-quality genome of monoxenous trypanosomatid Leptomonas pyrrhocoris.</title>
        <authorList>
            <person name="Flegontov P."/>
            <person name="Butenko A."/>
            <person name="Firsov S."/>
            <person name="Vlcek C."/>
            <person name="Logacheva M.D."/>
            <person name="Field M."/>
            <person name="Filatov D."/>
            <person name="Flegontova O."/>
            <person name="Gerasimov E."/>
            <person name="Jackson A.P."/>
            <person name="Kelly S."/>
            <person name="Opperdoes F."/>
            <person name="O'Reilly A."/>
            <person name="Votypka J."/>
            <person name="Yurchenko V."/>
            <person name="Lukes J."/>
        </authorList>
    </citation>
    <scope>NUCLEOTIDE SEQUENCE [LARGE SCALE GENOMIC DNA]</scope>
    <source>
        <strain evidence="2">H10</strain>
    </source>
</reference>
<dbReference type="SUPFAM" id="SSF52087">
    <property type="entry name" value="CRAL/TRIO domain"/>
    <property type="match status" value="1"/>
</dbReference>
<dbReference type="SUPFAM" id="SSF46938">
    <property type="entry name" value="CRAL/TRIO N-terminal domain"/>
    <property type="match status" value="1"/>
</dbReference>
<dbReference type="SMART" id="SM01100">
    <property type="entry name" value="CRAL_TRIO_N"/>
    <property type="match status" value="1"/>
</dbReference>
<dbReference type="PANTHER" id="PTHR45824:SF29">
    <property type="entry name" value="GH16843P"/>
    <property type="match status" value="1"/>
</dbReference>